<gene>
    <name evidence="1" type="ORF">BTDB27_p000236</name>
</gene>
<dbReference type="EMBL" id="HG810024">
    <property type="protein sequence ID" value="CDN39573.1"/>
    <property type="molecule type" value="Genomic_DNA"/>
</dbReference>
<reference evidence="1" key="1">
    <citation type="submission" date="2014-01" db="EMBL/GenBank/DDBJ databases">
        <title>Draft genome sequence of highly nematicidal Bacillus thuringiensis DB27.</title>
        <authorList>
            <person name="Iatsenko I."/>
            <person name="Pickard D."/>
            <person name="Corton C."/>
            <person name="Dougan G."/>
            <person name="Sommer R.J."/>
        </authorList>
    </citation>
    <scope>NUCLEOTIDE SEQUENCE [LARGE SCALE GENOMIC DNA]</scope>
    <source>
        <strain evidence="1">DB27</strain>
    </source>
</reference>
<dbReference type="InterPro" id="IPR036157">
    <property type="entry name" value="dUTPase-like_sf"/>
</dbReference>
<sequence>MELPKYAKSGGAGLDLVAAEDTVIWPGETMQVSRSKFHRDMSYKCVHVAV</sequence>
<proteinExistence type="predicted"/>
<dbReference type="Gene3D" id="2.70.40.10">
    <property type="match status" value="1"/>
</dbReference>
<evidence type="ECO:0008006" key="2">
    <source>
        <dbReference type="Google" id="ProtNLM"/>
    </source>
</evidence>
<dbReference type="HOGENOM" id="CLU_3114871_0_0_9"/>
<organism evidence="1">
    <name type="scientific">Bacillus thuringiensis DB27</name>
    <dbReference type="NCBI Taxonomy" id="1431339"/>
    <lineage>
        <taxon>Bacteria</taxon>
        <taxon>Bacillati</taxon>
        <taxon>Bacillota</taxon>
        <taxon>Bacilli</taxon>
        <taxon>Bacillales</taxon>
        <taxon>Bacillaceae</taxon>
        <taxon>Bacillus</taxon>
        <taxon>Bacillus cereus group</taxon>
    </lineage>
</organism>
<accession>W8YDJ5</accession>
<dbReference type="SUPFAM" id="SSF51283">
    <property type="entry name" value="dUTPase-like"/>
    <property type="match status" value="1"/>
</dbReference>
<name>W8YDJ5_BACTU</name>
<reference evidence="1" key="2">
    <citation type="submission" date="2014-01" db="EMBL/GenBank/DDBJ databases">
        <authorList>
            <person name="Aslett M."/>
        </authorList>
    </citation>
    <scope>NUCLEOTIDE SEQUENCE [LARGE SCALE GENOMIC DNA]</scope>
    <source>
        <strain evidence="1">DB27</strain>
    </source>
</reference>
<protein>
    <recommendedName>
        <fullName evidence="2">dUTPase-like domain-containing protein</fullName>
    </recommendedName>
</protein>
<evidence type="ECO:0000313" key="1">
    <source>
        <dbReference type="EMBL" id="CDN39573.1"/>
    </source>
</evidence>
<dbReference type="AlphaFoldDB" id="W8YDJ5"/>
<dbReference type="Proteomes" id="UP000030682">
    <property type="component" value="Unassembled WGS sequence"/>
</dbReference>